<keyword evidence="3" id="KW-1185">Reference proteome</keyword>
<feature type="compositionally biased region" description="Basic and acidic residues" evidence="1">
    <location>
        <begin position="8"/>
        <end position="24"/>
    </location>
</feature>
<protein>
    <submittedName>
        <fullName evidence="2">Uncharacterized protein</fullName>
    </submittedName>
</protein>
<sequence length="108" mass="12720">MLSSRNAGEQKQRRSRSFHEDKKRGQSWFLSVCECVCVYSMVKGGSKNQLSKTSQPWWWLVRRGLRSILFKSSVRVETWCCAVHLRLGYLHPRNVVYENVATKLIRRC</sequence>
<dbReference type="AlphaFoldDB" id="A0A482XQ10"/>
<evidence type="ECO:0000313" key="3">
    <source>
        <dbReference type="Proteomes" id="UP000291343"/>
    </source>
</evidence>
<accession>A0A482XQ10</accession>
<evidence type="ECO:0000256" key="1">
    <source>
        <dbReference type="SAM" id="MobiDB-lite"/>
    </source>
</evidence>
<dbReference type="InParanoid" id="A0A482XQ10"/>
<dbReference type="EMBL" id="QKKF02002849">
    <property type="protein sequence ID" value="RZF48063.1"/>
    <property type="molecule type" value="Genomic_DNA"/>
</dbReference>
<evidence type="ECO:0000313" key="2">
    <source>
        <dbReference type="EMBL" id="RZF48063.1"/>
    </source>
</evidence>
<comment type="caution">
    <text evidence="2">The sequence shown here is derived from an EMBL/GenBank/DDBJ whole genome shotgun (WGS) entry which is preliminary data.</text>
</comment>
<proteinExistence type="predicted"/>
<dbReference type="Proteomes" id="UP000291343">
    <property type="component" value="Unassembled WGS sequence"/>
</dbReference>
<feature type="region of interest" description="Disordered" evidence="1">
    <location>
        <begin position="1"/>
        <end position="25"/>
    </location>
</feature>
<gene>
    <name evidence="2" type="ORF">LSTR_LSTR002129</name>
</gene>
<name>A0A482XQ10_LAOST</name>
<organism evidence="2 3">
    <name type="scientific">Laodelphax striatellus</name>
    <name type="common">Small brown planthopper</name>
    <name type="synonym">Delphax striatella</name>
    <dbReference type="NCBI Taxonomy" id="195883"/>
    <lineage>
        <taxon>Eukaryota</taxon>
        <taxon>Metazoa</taxon>
        <taxon>Ecdysozoa</taxon>
        <taxon>Arthropoda</taxon>
        <taxon>Hexapoda</taxon>
        <taxon>Insecta</taxon>
        <taxon>Pterygota</taxon>
        <taxon>Neoptera</taxon>
        <taxon>Paraneoptera</taxon>
        <taxon>Hemiptera</taxon>
        <taxon>Auchenorrhyncha</taxon>
        <taxon>Fulgoroidea</taxon>
        <taxon>Delphacidae</taxon>
        <taxon>Criomorphinae</taxon>
        <taxon>Laodelphax</taxon>
    </lineage>
</organism>
<reference evidence="2 3" key="1">
    <citation type="journal article" date="2017" name="Gigascience">
        <title>Genome sequence of the small brown planthopper, Laodelphax striatellus.</title>
        <authorList>
            <person name="Zhu J."/>
            <person name="Jiang F."/>
            <person name="Wang X."/>
            <person name="Yang P."/>
            <person name="Bao Y."/>
            <person name="Zhao W."/>
            <person name="Wang W."/>
            <person name="Lu H."/>
            <person name="Wang Q."/>
            <person name="Cui N."/>
            <person name="Li J."/>
            <person name="Chen X."/>
            <person name="Luo L."/>
            <person name="Yu J."/>
            <person name="Kang L."/>
            <person name="Cui F."/>
        </authorList>
    </citation>
    <scope>NUCLEOTIDE SEQUENCE [LARGE SCALE GENOMIC DNA]</scope>
    <source>
        <strain evidence="2">Lst14</strain>
    </source>
</reference>